<evidence type="ECO:0000313" key="2">
    <source>
        <dbReference type="EMBL" id="STI80318.1"/>
    </source>
</evidence>
<dbReference type="Pfam" id="PF03123">
    <property type="entry name" value="CAT_RBD"/>
    <property type="match status" value="1"/>
</dbReference>
<dbReference type="AlphaFoldDB" id="A0A376TTW8"/>
<accession>A0A376TTW8</accession>
<evidence type="ECO:0000313" key="3">
    <source>
        <dbReference type="Proteomes" id="UP000254405"/>
    </source>
</evidence>
<organism evidence="2 3">
    <name type="scientific">Escherichia coli</name>
    <dbReference type="NCBI Taxonomy" id="562"/>
    <lineage>
        <taxon>Bacteria</taxon>
        <taxon>Pseudomonadati</taxon>
        <taxon>Pseudomonadota</taxon>
        <taxon>Gammaproteobacteria</taxon>
        <taxon>Enterobacterales</taxon>
        <taxon>Enterobacteriaceae</taxon>
        <taxon>Escherichia</taxon>
    </lineage>
</organism>
<sequence length="61" mass="6866">MIIEKVMNNNCVQASVNGQEVIISGPGVGYNKKYGMSVPEHPANRIFYVRNEQKNKTLQID</sequence>
<dbReference type="SMART" id="SM01061">
    <property type="entry name" value="CAT_RBD"/>
    <property type="match status" value="1"/>
</dbReference>
<dbReference type="GO" id="GO:0003723">
    <property type="term" value="F:RNA binding"/>
    <property type="evidence" value="ECO:0007669"/>
    <property type="project" value="InterPro"/>
</dbReference>
<dbReference type="SUPFAM" id="SSF50151">
    <property type="entry name" value="SacY-like RNA-binding domain"/>
    <property type="match status" value="1"/>
</dbReference>
<reference evidence="2 3" key="1">
    <citation type="submission" date="2018-06" db="EMBL/GenBank/DDBJ databases">
        <authorList>
            <consortium name="Pathogen Informatics"/>
            <person name="Doyle S."/>
        </authorList>
    </citation>
    <scope>NUCLEOTIDE SEQUENCE [LARGE SCALE GENOMIC DNA]</scope>
    <source>
        <strain evidence="2 3">NCTC8985</strain>
    </source>
</reference>
<dbReference type="Gene3D" id="2.30.24.10">
    <property type="entry name" value="CAT RNA-binding domain"/>
    <property type="match status" value="1"/>
</dbReference>
<gene>
    <name evidence="2" type="ORF">NCTC8985_05738</name>
</gene>
<protein>
    <submittedName>
        <fullName evidence="2">Antiterminator</fullName>
    </submittedName>
</protein>
<name>A0A376TTW8_ECOLX</name>
<dbReference type="InterPro" id="IPR004341">
    <property type="entry name" value="CAT_RNA-bd_dom"/>
</dbReference>
<evidence type="ECO:0000259" key="1">
    <source>
        <dbReference type="SMART" id="SM01061"/>
    </source>
</evidence>
<dbReference type="Proteomes" id="UP000254405">
    <property type="component" value="Unassembled WGS sequence"/>
</dbReference>
<dbReference type="InterPro" id="IPR036650">
    <property type="entry name" value="CAT_RNA-bd_dom_sf"/>
</dbReference>
<dbReference type="EMBL" id="UGCO01000001">
    <property type="protein sequence ID" value="STI80318.1"/>
    <property type="molecule type" value="Genomic_DNA"/>
</dbReference>
<feature type="domain" description="CAT RNA-binding" evidence="1">
    <location>
        <begin position="1"/>
        <end position="58"/>
    </location>
</feature>
<proteinExistence type="predicted"/>